<accession>K0SEW7</accession>
<feature type="region of interest" description="Disordered" evidence="1">
    <location>
        <begin position="23"/>
        <end position="46"/>
    </location>
</feature>
<dbReference type="AlphaFoldDB" id="K0SEW7"/>
<proteinExistence type="predicted"/>
<dbReference type="EMBL" id="AGNL01017891">
    <property type="protein sequence ID" value="EJK63905.1"/>
    <property type="molecule type" value="Genomic_DNA"/>
</dbReference>
<gene>
    <name evidence="2" type="ORF">THAOC_15413</name>
</gene>
<protein>
    <submittedName>
        <fullName evidence="2">Uncharacterized protein</fullName>
    </submittedName>
</protein>
<feature type="non-terminal residue" evidence="2">
    <location>
        <position position="1"/>
    </location>
</feature>
<evidence type="ECO:0000313" key="3">
    <source>
        <dbReference type="Proteomes" id="UP000266841"/>
    </source>
</evidence>
<evidence type="ECO:0000256" key="1">
    <source>
        <dbReference type="SAM" id="MobiDB-lite"/>
    </source>
</evidence>
<sequence>ALLLASRFLPALANRKTNRACALEEATRRAHSSRGGRPGRPRPRLHRKLHMATEKSLWCYYVSGYYLTPTMQYTPKVVQFTTF</sequence>
<dbReference type="Proteomes" id="UP000266841">
    <property type="component" value="Unassembled WGS sequence"/>
</dbReference>
<reference evidence="2 3" key="1">
    <citation type="journal article" date="2012" name="Genome Biol.">
        <title>Genome and low-iron response of an oceanic diatom adapted to chronic iron limitation.</title>
        <authorList>
            <person name="Lommer M."/>
            <person name="Specht M."/>
            <person name="Roy A.S."/>
            <person name="Kraemer L."/>
            <person name="Andreson R."/>
            <person name="Gutowska M.A."/>
            <person name="Wolf J."/>
            <person name="Bergner S.V."/>
            <person name="Schilhabel M.B."/>
            <person name="Klostermeier U.C."/>
            <person name="Beiko R.G."/>
            <person name="Rosenstiel P."/>
            <person name="Hippler M."/>
            <person name="Laroche J."/>
        </authorList>
    </citation>
    <scope>NUCLEOTIDE SEQUENCE [LARGE SCALE GENOMIC DNA]</scope>
    <source>
        <strain evidence="2 3">CCMP1005</strain>
    </source>
</reference>
<name>K0SEW7_THAOC</name>
<evidence type="ECO:0000313" key="2">
    <source>
        <dbReference type="EMBL" id="EJK63905.1"/>
    </source>
</evidence>
<comment type="caution">
    <text evidence="2">The sequence shown here is derived from an EMBL/GenBank/DDBJ whole genome shotgun (WGS) entry which is preliminary data.</text>
</comment>
<feature type="compositionally biased region" description="Basic residues" evidence="1">
    <location>
        <begin position="29"/>
        <end position="46"/>
    </location>
</feature>
<keyword evidence="3" id="KW-1185">Reference proteome</keyword>
<organism evidence="2 3">
    <name type="scientific">Thalassiosira oceanica</name>
    <name type="common">Marine diatom</name>
    <dbReference type="NCBI Taxonomy" id="159749"/>
    <lineage>
        <taxon>Eukaryota</taxon>
        <taxon>Sar</taxon>
        <taxon>Stramenopiles</taxon>
        <taxon>Ochrophyta</taxon>
        <taxon>Bacillariophyta</taxon>
        <taxon>Coscinodiscophyceae</taxon>
        <taxon>Thalassiosirophycidae</taxon>
        <taxon>Thalassiosirales</taxon>
        <taxon>Thalassiosiraceae</taxon>
        <taxon>Thalassiosira</taxon>
    </lineage>
</organism>